<dbReference type="Proteomes" id="UP000025947">
    <property type="component" value="Unassembled WGS sequence"/>
</dbReference>
<sequence length="81" mass="8815">MPNLTRDVLVHTWDLARAVGADDGLDPAWCELFHAGLPEDPHTLAASGMFGAPIVIGDENDVQARLLARLGRDPSWRPESL</sequence>
<dbReference type="HOGENOM" id="CLU_2570207_0_0_11"/>
<proteinExistence type="predicted"/>
<reference evidence="1 2" key="1">
    <citation type="submission" date="2014-04" db="EMBL/GenBank/DDBJ databases">
        <title>The Genome Sequence of Mycobacterium tuberculosis TKK-01-0051.</title>
        <authorList>
            <consortium name="The Broad Institute Genomics Platform"/>
            <consortium name="The Broad Institute Genome Sequencing Center for Infectious Disease"/>
            <person name="Earl A.M."/>
            <person name="Cohen K."/>
            <person name="Pym A."/>
            <person name="Bishai W."/>
            <person name="Maharaj K."/>
            <person name="Desjardins C."/>
            <person name="Abeel T."/>
            <person name="Young S."/>
            <person name="Zeng Q."/>
            <person name="Gargeya S."/>
            <person name="Abouelleil A."/>
            <person name="Alvarado L."/>
            <person name="Chapman S.B."/>
            <person name="Gainer-Dewar J."/>
            <person name="Goldberg J."/>
            <person name="Griggs A."/>
            <person name="Gujja S."/>
            <person name="Hansen M."/>
            <person name="Howarth C."/>
            <person name="Imamovic A."/>
            <person name="Larimer J."/>
            <person name="Murphy C."/>
            <person name="Naylor J."/>
            <person name="Pearson M."/>
            <person name="Poon T.W."/>
            <person name="Priest M."/>
            <person name="Roberts A."/>
            <person name="Saif S."/>
            <person name="Shea T."/>
            <person name="Sykes S."/>
            <person name="Wortman J."/>
            <person name="Nusbaum C."/>
            <person name="Birren B."/>
        </authorList>
    </citation>
    <scope>NUCLEOTIDE SEQUENCE [LARGE SCALE GENOMIC DNA]</scope>
    <source>
        <strain evidence="1 2">TKK-01-0051</strain>
    </source>
</reference>
<gene>
    <name evidence="1" type="ORF">K875_04348</name>
</gene>
<accession>A0A051TWP8</accession>
<organism evidence="1 2">
    <name type="scientific">Mycobacterium [tuberculosis] TKK-01-0051</name>
    <dbReference type="NCBI Taxonomy" id="1324261"/>
    <lineage>
        <taxon>Bacteria</taxon>
        <taxon>Bacillati</taxon>
        <taxon>Actinomycetota</taxon>
        <taxon>Actinomycetes</taxon>
        <taxon>Mycobacteriales</taxon>
        <taxon>Mycobacteriaceae</taxon>
        <taxon>Mycobacterium</taxon>
        <taxon>Mycobacterium avium complex (MAC)</taxon>
    </lineage>
</organism>
<evidence type="ECO:0000313" key="1">
    <source>
        <dbReference type="EMBL" id="KBZ61392.1"/>
    </source>
</evidence>
<dbReference type="PATRIC" id="fig|1324261.3.peg.4385"/>
<comment type="caution">
    <text evidence="1">The sequence shown here is derived from an EMBL/GenBank/DDBJ whole genome shotgun (WGS) entry which is preliminary data.</text>
</comment>
<name>A0A051TWP8_9MYCO</name>
<evidence type="ECO:0008006" key="3">
    <source>
        <dbReference type="Google" id="ProtNLM"/>
    </source>
</evidence>
<protein>
    <recommendedName>
        <fullName evidence="3">TIGR03086 family protein</fullName>
    </recommendedName>
</protein>
<dbReference type="EMBL" id="JLXW01000010">
    <property type="protein sequence ID" value="KBZ61392.1"/>
    <property type="molecule type" value="Genomic_DNA"/>
</dbReference>
<dbReference type="AlphaFoldDB" id="A0A051TWP8"/>
<evidence type="ECO:0000313" key="2">
    <source>
        <dbReference type="Proteomes" id="UP000025947"/>
    </source>
</evidence>
<keyword evidence="2" id="KW-1185">Reference proteome</keyword>